<evidence type="ECO:0000313" key="2">
    <source>
        <dbReference type="EMBL" id="TNV74311.1"/>
    </source>
</evidence>
<dbReference type="EMBL" id="RRYP01017147">
    <property type="protein sequence ID" value="TNV74311.1"/>
    <property type="molecule type" value="Genomic_DNA"/>
</dbReference>
<gene>
    <name evidence="2" type="ORF">FGO68_gene17311</name>
</gene>
<feature type="chain" id="PRO_5035238735" evidence="1">
    <location>
        <begin position="18"/>
        <end position="98"/>
    </location>
</feature>
<dbReference type="AlphaFoldDB" id="A0A8J8NFU0"/>
<accession>A0A8J8NFU0</accession>
<reference evidence="2" key="1">
    <citation type="submission" date="2019-06" db="EMBL/GenBank/DDBJ databases">
        <authorList>
            <person name="Zheng W."/>
        </authorList>
    </citation>
    <scope>NUCLEOTIDE SEQUENCE</scope>
    <source>
        <strain evidence="2">QDHG01</strain>
    </source>
</reference>
<keyword evidence="1" id="KW-0732">Signal</keyword>
<proteinExistence type="predicted"/>
<sequence>MPWQLICLIFAVTSLNSTRHFYQFGSFRQLILQDPDKLQSHFYVSQRIQNDNFRLQDKDQSSVYMQKMDFSRHDTLDTLQQFKLYLRTHFTKVVGSIH</sequence>
<feature type="signal peptide" evidence="1">
    <location>
        <begin position="1"/>
        <end position="17"/>
    </location>
</feature>
<dbReference type="Proteomes" id="UP000785679">
    <property type="component" value="Unassembled WGS sequence"/>
</dbReference>
<name>A0A8J8NFU0_HALGN</name>
<comment type="caution">
    <text evidence="2">The sequence shown here is derived from an EMBL/GenBank/DDBJ whole genome shotgun (WGS) entry which is preliminary data.</text>
</comment>
<keyword evidence="3" id="KW-1185">Reference proteome</keyword>
<evidence type="ECO:0000256" key="1">
    <source>
        <dbReference type="SAM" id="SignalP"/>
    </source>
</evidence>
<evidence type="ECO:0000313" key="3">
    <source>
        <dbReference type="Proteomes" id="UP000785679"/>
    </source>
</evidence>
<organism evidence="2 3">
    <name type="scientific">Halteria grandinella</name>
    <dbReference type="NCBI Taxonomy" id="5974"/>
    <lineage>
        <taxon>Eukaryota</taxon>
        <taxon>Sar</taxon>
        <taxon>Alveolata</taxon>
        <taxon>Ciliophora</taxon>
        <taxon>Intramacronucleata</taxon>
        <taxon>Spirotrichea</taxon>
        <taxon>Stichotrichia</taxon>
        <taxon>Sporadotrichida</taxon>
        <taxon>Halteriidae</taxon>
        <taxon>Halteria</taxon>
    </lineage>
</organism>
<protein>
    <submittedName>
        <fullName evidence="2">Uncharacterized protein</fullName>
    </submittedName>
</protein>